<dbReference type="EMBL" id="CAJZBQ010000016">
    <property type="protein sequence ID" value="CAG9316467.1"/>
    <property type="molecule type" value="Genomic_DNA"/>
</dbReference>
<keyword evidence="1" id="KW-0732">Signal</keyword>
<gene>
    <name evidence="2" type="ORF">BSTOLATCC_MIC16579</name>
    <name evidence="3" type="ORF">BSTOLATCC_MIC16582</name>
</gene>
<reference evidence="3" key="1">
    <citation type="submission" date="2021-09" db="EMBL/GenBank/DDBJ databases">
        <authorList>
            <consortium name="AG Swart"/>
            <person name="Singh M."/>
            <person name="Singh A."/>
            <person name="Seah K."/>
            <person name="Emmerich C."/>
        </authorList>
    </citation>
    <scope>NUCLEOTIDE SEQUENCE</scope>
    <source>
        <strain evidence="3">ATCC30299</strain>
    </source>
</reference>
<evidence type="ECO:0000313" key="3">
    <source>
        <dbReference type="EMBL" id="CAG9316470.1"/>
    </source>
</evidence>
<proteinExistence type="predicted"/>
<evidence type="ECO:0000313" key="2">
    <source>
        <dbReference type="EMBL" id="CAG9316467.1"/>
    </source>
</evidence>
<accession>A0AAU9IYU7</accession>
<feature type="chain" id="PRO_5044713112" evidence="1">
    <location>
        <begin position="19"/>
        <end position="154"/>
    </location>
</feature>
<protein>
    <submittedName>
        <fullName evidence="3">Uncharacterized protein</fullName>
    </submittedName>
</protein>
<evidence type="ECO:0000256" key="1">
    <source>
        <dbReference type="SAM" id="SignalP"/>
    </source>
</evidence>
<comment type="caution">
    <text evidence="3">The sequence shown here is derived from an EMBL/GenBank/DDBJ whole genome shotgun (WGS) entry which is preliminary data.</text>
</comment>
<evidence type="ECO:0000313" key="4">
    <source>
        <dbReference type="Proteomes" id="UP001162131"/>
    </source>
</evidence>
<sequence length="154" mass="17534">MKLTLTVLFLCSFQAMSATQNKPSFILLSDVASADDVEAQEDAAEAAIVEKIRKRSDWYMPPFVVTIEDLKRDIEDYVVLDIELDGDEMVEIHGRTYKDEDVEDKIQFYKDQIQYQEETGTVLLVETSGVKAYASRDSPEAEEVIAAQLQRPYI</sequence>
<name>A0AAU9IYU7_9CILI</name>
<feature type="signal peptide" evidence="1">
    <location>
        <begin position="1"/>
        <end position="18"/>
    </location>
</feature>
<dbReference type="Proteomes" id="UP001162131">
    <property type="component" value="Unassembled WGS sequence"/>
</dbReference>
<organism evidence="3 4">
    <name type="scientific">Blepharisma stoltei</name>
    <dbReference type="NCBI Taxonomy" id="1481888"/>
    <lineage>
        <taxon>Eukaryota</taxon>
        <taxon>Sar</taxon>
        <taxon>Alveolata</taxon>
        <taxon>Ciliophora</taxon>
        <taxon>Postciliodesmatophora</taxon>
        <taxon>Heterotrichea</taxon>
        <taxon>Heterotrichida</taxon>
        <taxon>Blepharismidae</taxon>
        <taxon>Blepharisma</taxon>
    </lineage>
</organism>
<dbReference type="AlphaFoldDB" id="A0AAU9IYU7"/>
<dbReference type="EMBL" id="CAJZBQ010000016">
    <property type="protein sequence ID" value="CAG9316470.1"/>
    <property type="molecule type" value="Genomic_DNA"/>
</dbReference>
<keyword evidence="4" id="KW-1185">Reference proteome</keyword>